<dbReference type="Pfam" id="PF00005">
    <property type="entry name" value="ABC_tran"/>
    <property type="match status" value="1"/>
</dbReference>
<dbReference type="GO" id="GO:0005524">
    <property type="term" value="F:ATP binding"/>
    <property type="evidence" value="ECO:0007669"/>
    <property type="project" value="UniProtKB-KW"/>
</dbReference>
<dbReference type="PANTHER" id="PTHR24221:SF654">
    <property type="entry name" value="ATP-BINDING CASSETTE SUB-FAMILY B MEMBER 6"/>
    <property type="match status" value="1"/>
</dbReference>
<dbReference type="InterPro" id="IPR003439">
    <property type="entry name" value="ABC_transporter-like_ATP-bd"/>
</dbReference>
<reference evidence="2 3" key="1">
    <citation type="journal article" date="2021" name="Sci. Rep.">
        <title>The distribution of antibiotic resistance genes in chicken gut microbiota commensals.</title>
        <authorList>
            <person name="Juricova H."/>
            <person name="Matiasovicova J."/>
            <person name="Kubasova T."/>
            <person name="Cejkova D."/>
            <person name="Rychlik I."/>
        </authorList>
    </citation>
    <scope>NUCLEOTIDE SEQUENCE [LARGE SCALE GENOMIC DNA]</scope>
    <source>
        <strain evidence="2 3">An810</strain>
    </source>
</reference>
<dbReference type="SUPFAM" id="SSF52540">
    <property type="entry name" value="P-loop containing nucleoside triphosphate hydrolases"/>
    <property type="match status" value="1"/>
</dbReference>
<name>A0ABS2EL96_9LACO</name>
<evidence type="ECO:0000259" key="1">
    <source>
        <dbReference type="Pfam" id="PF00005"/>
    </source>
</evidence>
<evidence type="ECO:0000313" key="2">
    <source>
        <dbReference type="EMBL" id="MBM6753175.1"/>
    </source>
</evidence>
<dbReference type="Gene3D" id="3.40.50.300">
    <property type="entry name" value="P-loop containing nucleotide triphosphate hydrolases"/>
    <property type="match status" value="1"/>
</dbReference>
<keyword evidence="2" id="KW-0067">ATP-binding</keyword>
<accession>A0ABS2EL96</accession>
<organism evidence="2 3">
    <name type="scientific">Limosilactobacillus alvi</name>
    <dbReference type="NCBI Taxonomy" id="990412"/>
    <lineage>
        <taxon>Bacteria</taxon>
        <taxon>Bacillati</taxon>
        <taxon>Bacillota</taxon>
        <taxon>Bacilli</taxon>
        <taxon>Lactobacillales</taxon>
        <taxon>Lactobacillaceae</taxon>
        <taxon>Limosilactobacillus</taxon>
    </lineage>
</organism>
<sequence length="107" mass="12053">MYGRKKQYVRLSNVSFSITPQSEIAIVSSSGSGKTTLGKVLSGLYQLKTGTILYDNYPIEELSISTIRRLVQYVPQTPFLFKDTILDNLLYGLDNKVPMEKLNIFAI</sequence>
<comment type="caution">
    <text evidence="2">The sequence shown here is derived from an EMBL/GenBank/DDBJ whole genome shotgun (WGS) entry which is preliminary data.</text>
</comment>
<dbReference type="Proteomes" id="UP000776629">
    <property type="component" value="Unassembled WGS sequence"/>
</dbReference>
<dbReference type="PANTHER" id="PTHR24221">
    <property type="entry name" value="ATP-BINDING CASSETTE SUB-FAMILY B"/>
    <property type="match status" value="1"/>
</dbReference>
<gene>
    <name evidence="2" type="ORF">H5993_00130</name>
</gene>
<dbReference type="RefSeq" id="WP_204775745.1">
    <property type="nucleotide sequence ID" value="NZ_JACJJQ010000001.1"/>
</dbReference>
<proteinExistence type="predicted"/>
<keyword evidence="3" id="KW-1185">Reference proteome</keyword>
<evidence type="ECO:0000313" key="3">
    <source>
        <dbReference type="Proteomes" id="UP000776629"/>
    </source>
</evidence>
<keyword evidence="2" id="KW-0547">Nucleotide-binding</keyword>
<dbReference type="EMBL" id="JACJJQ010000001">
    <property type="protein sequence ID" value="MBM6753175.1"/>
    <property type="molecule type" value="Genomic_DNA"/>
</dbReference>
<protein>
    <submittedName>
        <fullName evidence="2">ATP-binding cassette domain-containing protein</fullName>
    </submittedName>
</protein>
<dbReference type="InterPro" id="IPR039421">
    <property type="entry name" value="Type_1_exporter"/>
</dbReference>
<dbReference type="InterPro" id="IPR027417">
    <property type="entry name" value="P-loop_NTPase"/>
</dbReference>
<feature type="domain" description="ABC transporter" evidence="1">
    <location>
        <begin position="11"/>
        <end position="88"/>
    </location>
</feature>